<evidence type="ECO:0000256" key="1">
    <source>
        <dbReference type="SAM" id="Phobius"/>
    </source>
</evidence>
<dbReference type="STRING" id="1121331.SAMN02745248_02767"/>
<gene>
    <name evidence="2" type="ORF">SAMN02745248_02767</name>
</gene>
<proteinExistence type="predicted"/>
<evidence type="ECO:0000313" key="3">
    <source>
        <dbReference type="Proteomes" id="UP000183952"/>
    </source>
</evidence>
<dbReference type="AlphaFoldDB" id="A0A1M6T9Z5"/>
<dbReference type="Proteomes" id="UP000183952">
    <property type="component" value="Unassembled WGS sequence"/>
</dbReference>
<dbReference type="RefSeq" id="WP_072904625.1">
    <property type="nucleotide sequence ID" value="NZ_FRAD01000039.1"/>
</dbReference>
<dbReference type="EMBL" id="FRAD01000039">
    <property type="protein sequence ID" value="SHK53835.1"/>
    <property type="molecule type" value="Genomic_DNA"/>
</dbReference>
<feature type="transmembrane region" description="Helical" evidence="1">
    <location>
        <begin position="35"/>
        <end position="55"/>
    </location>
</feature>
<keyword evidence="3" id="KW-1185">Reference proteome</keyword>
<accession>A0A1M6T9Z5</accession>
<name>A0A1M6T9Z5_9CLOT</name>
<reference evidence="2 3" key="1">
    <citation type="submission" date="2016-11" db="EMBL/GenBank/DDBJ databases">
        <authorList>
            <person name="Jaros S."/>
            <person name="Januszkiewicz K."/>
            <person name="Wedrychowicz H."/>
        </authorList>
    </citation>
    <scope>NUCLEOTIDE SEQUENCE [LARGE SCALE GENOMIC DNA]</scope>
    <source>
        <strain evidence="2 3">DSM 3090</strain>
    </source>
</reference>
<sequence length="143" mass="16009">MLGNISFIITLICFVIGIAFIVNNLKKRKIDNGKMWLLVMCCIVSAIMMTAATSLNQCASAIEILTYELDQDFYKDEKSRQEKNAELQEAKKGIKVAIAGIAITLSSLCIIEVAQNRAVIKKEAELRAENALHAKWDFKELNK</sequence>
<keyword evidence="1" id="KW-0812">Transmembrane</keyword>
<keyword evidence="1" id="KW-1133">Transmembrane helix</keyword>
<feature type="transmembrane region" description="Helical" evidence="1">
    <location>
        <begin position="6"/>
        <end position="23"/>
    </location>
</feature>
<evidence type="ECO:0000313" key="2">
    <source>
        <dbReference type="EMBL" id="SHK53835.1"/>
    </source>
</evidence>
<organism evidence="2 3">
    <name type="scientific">Hathewaya proteolytica DSM 3090</name>
    <dbReference type="NCBI Taxonomy" id="1121331"/>
    <lineage>
        <taxon>Bacteria</taxon>
        <taxon>Bacillati</taxon>
        <taxon>Bacillota</taxon>
        <taxon>Clostridia</taxon>
        <taxon>Eubacteriales</taxon>
        <taxon>Clostridiaceae</taxon>
        <taxon>Hathewaya</taxon>
    </lineage>
</organism>
<protein>
    <submittedName>
        <fullName evidence="2">Uncharacterized protein</fullName>
    </submittedName>
</protein>
<keyword evidence="1" id="KW-0472">Membrane</keyword>